<sequence length="353" mass="37849">MLDPTLSRWLDVQAQALDVGSCDPQEVLPRLAEANVLRIGVPKNLGGLGGDVAGAVEAIADVASHSLAAAFVCWGQRSFIEYLLQSPNERLREQLLPDLLSGKLAGATGLSNAMKFLSGIEALQINAEPTDDGWTFNGRLHWVTNLRKNGFVVAAAIEHNHGGAPFIMAIPDSVAGLQRSRDLELLGLQSSNTAALGLEGVELSRDWLLHEDARKFLPAVRPAFLGLQCGMSIGLARRSLAEVANHLGSSRTVLREELEALRATLNHLVTELKQGLLSARFGTAPASLFRLRIALAETAASAVHLELQASGGKAYLTAHGSGFSRRWRESAFVPIITPSLVQLRTELARQAGL</sequence>
<evidence type="ECO:0000313" key="3">
    <source>
        <dbReference type="Proteomes" id="UP000431485"/>
    </source>
</evidence>
<dbReference type="Proteomes" id="UP000431485">
    <property type="component" value="Unassembled WGS sequence"/>
</dbReference>
<proteinExistence type="predicted"/>
<gene>
    <name evidence="2" type="ORF">GIR22_03560</name>
</gene>
<dbReference type="EMBL" id="WLYI01000003">
    <property type="protein sequence ID" value="MTD18219.1"/>
    <property type="molecule type" value="Genomic_DNA"/>
</dbReference>
<dbReference type="Gene3D" id="1.20.140.10">
    <property type="entry name" value="Butyryl-CoA Dehydrogenase, subunit A, domain 3"/>
    <property type="match status" value="1"/>
</dbReference>
<dbReference type="Pfam" id="PF02771">
    <property type="entry name" value="Acyl-CoA_dh_N"/>
    <property type="match status" value="1"/>
</dbReference>
<dbReference type="AlphaFoldDB" id="A0A7X2RQB5"/>
<dbReference type="GO" id="GO:0003995">
    <property type="term" value="F:acyl-CoA dehydrogenase activity"/>
    <property type="evidence" value="ECO:0007669"/>
    <property type="project" value="TreeGrafter"/>
</dbReference>
<dbReference type="InterPro" id="IPR009100">
    <property type="entry name" value="AcylCoA_DH/oxidase_NM_dom_sf"/>
</dbReference>
<comment type="caution">
    <text evidence="2">The sequence shown here is derived from an EMBL/GenBank/DDBJ whole genome shotgun (WGS) entry which is preliminary data.</text>
</comment>
<dbReference type="InterPro" id="IPR013786">
    <property type="entry name" value="AcylCoA_DH/ox_N"/>
</dbReference>
<evidence type="ECO:0000313" key="2">
    <source>
        <dbReference type="EMBL" id="MTD18219.1"/>
    </source>
</evidence>
<dbReference type="PANTHER" id="PTHR43884:SF12">
    <property type="entry name" value="ISOVALERYL-COA DEHYDROGENASE, MITOCHONDRIAL-RELATED"/>
    <property type="match status" value="1"/>
</dbReference>
<evidence type="ECO:0000259" key="1">
    <source>
        <dbReference type="Pfam" id="PF02771"/>
    </source>
</evidence>
<protein>
    <submittedName>
        <fullName evidence="2">Acyl-CoA dehydrogenase</fullName>
    </submittedName>
</protein>
<dbReference type="InterPro" id="IPR037069">
    <property type="entry name" value="AcylCoA_DH/ox_N_sf"/>
</dbReference>
<reference evidence="2 3" key="1">
    <citation type="submission" date="2019-11" db="EMBL/GenBank/DDBJ databases">
        <title>Pseudmonas karstica sp. nov. and Pseudomonas spelaei sp. nov. from caves.</title>
        <authorList>
            <person name="Zeman M."/>
        </authorList>
    </citation>
    <scope>NUCLEOTIDE SEQUENCE [LARGE SCALE GENOMIC DNA]</scope>
    <source>
        <strain evidence="2 3">CCM 7891</strain>
    </source>
</reference>
<dbReference type="Gene3D" id="1.10.540.10">
    <property type="entry name" value="Acyl-CoA dehydrogenase/oxidase, N-terminal domain"/>
    <property type="match status" value="1"/>
</dbReference>
<feature type="domain" description="Acyl-CoA dehydrogenase/oxidase N-terminal" evidence="1">
    <location>
        <begin position="22"/>
        <end position="103"/>
    </location>
</feature>
<dbReference type="GO" id="GO:0050660">
    <property type="term" value="F:flavin adenine dinucleotide binding"/>
    <property type="evidence" value="ECO:0007669"/>
    <property type="project" value="InterPro"/>
</dbReference>
<dbReference type="SUPFAM" id="SSF56645">
    <property type="entry name" value="Acyl-CoA dehydrogenase NM domain-like"/>
    <property type="match status" value="1"/>
</dbReference>
<dbReference type="RefSeq" id="WP_154741969.1">
    <property type="nucleotide sequence ID" value="NZ_JBHSTG010000046.1"/>
</dbReference>
<organism evidence="2 3">
    <name type="scientific">Pseudomonas karstica</name>
    <dbReference type="NCBI Taxonomy" id="1055468"/>
    <lineage>
        <taxon>Bacteria</taxon>
        <taxon>Pseudomonadati</taxon>
        <taxon>Pseudomonadota</taxon>
        <taxon>Gammaproteobacteria</taxon>
        <taxon>Pseudomonadales</taxon>
        <taxon>Pseudomonadaceae</taxon>
        <taxon>Pseudomonas</taxon>
    </lineage>
</organism>
<dbReference type="Gene3D" id="2.40.110.10">
    <property type="entry name" value="Butyryl-CoA Dehydrogenase, subunit A, domain 2"/>
    <property type="match status" value="1"/>
</dbReference>
<name>A0A7X2RQB5_9PSED</name>
<dbReference type="InterPro" id="IPR046373">
    <property type="entry name" value="Acyl-CoA_Oxase/DH_mid-dom_sf"/>
</dbReference>
<dbReference type="OrthoDB" id="2564795at2"/>
<dbReference type="PANTHER" id="PTHR43884">
    <property type="entry name" value="ACYL-COA DEHYDROGENASE"/>
    <property type="match status" value="1"/>
</dbReference>
<accession>A0A7X2RQB5</accession>
<keyword evidence="3" id="KW-1185">Reference proteome</keyword>